<comment type="caution">
    <text evidence="1">The sequence shown here is derived from an EMBL/GenBank/DDBJ whole genome shotgun (WGS) entry which is preliminary data.</text>
</comment>
<keyword evidence="2" id="KW-1185">Reference proteome</keyword>
<gene>
    <name evidence="1" type="ORF">QFC20_000271</name>
</gene>
<sequence length="164" mass="17935">MVLAVAQLVGNGEATHTPAEETLGSLALCVNDEQDQESNVDQASPLQDLLHEDGEAVPFGPAVDRELSSRLAELSTKTSMDTALQVLRYLETLPMRYQSYALEYIAHWIFATLIDAPGMASSYATFCKVLQHLVSRTSMESGWDQTASTREALPIALLKKVGKH</sequence>
<evidence type="ECO:0000313" key="1">
    <source>
        <dbReference type="EMBL" id="KAJ9117990.1"/>
    </source>
</evidence>
<protein>
    <submittedName>
        <fullName evidence="1">Uncharacterized protein</fullName>
    </submittedName>
</protein>
<dbReference type="Proteomes" id="UP001230649">
    <property type="component" value="Unassembled WGS sequence"/>
</dbReference>
<accession>A0ACC2X3M8</accession>
<reference evidence="1" key="1">
    <citation type="submission" date="2023-04" db="EMBL/GenBank/DDBJ databases">
        <title>Draft Genome sequencing of Naganishia species isolated from polar environments using Oxford Nanopore Technology.</title>
        <authorList>
            <person name="Leo P."/>
            <person name="Venkateswaran K."/>
        </authorList>
    </citation>
    <scope>NUCLEOTIDE SEQUENCE</scope>
    <source>
        <strain evidence="1">MNA-CCFEE 5262</strain>
    </source>
</reference>
<dbReference type="EMBL" id="JASBWS010000001">
    <property type="protein sequence ID" value="KAJ9117990.1"/>
    <property type="molecule type" value="Genomic_DNA"/>
</dbReference>
<proteinExistence type="predicted"/>
<name>A0ACC2X3M8_9TREE</name>
<organism evidence="1 2">
    <name type="scientific">Naganishia adeliensis</name>
    <dbReference type="NCBI Taxonomy" id="92952"/>
    <lineage>
        <taxon>Eukaryota</taxon>
        <taxon>Fungi</taxon>
        <taxon>Dikarya</taxon>
        <taxon>Basidiomycota</taxon>
        <taxon>Agaricomycotina</taxon>
        <taxon>Tremellomycetes</taxon>
        <taxon>Filobasidiales</taxon>
        <taxon>Filobasidiaceae</taxon>
        <taxon>Naganishia</taxon>
    </lineage>
</organism>
<evidence type="ECO:0000313" key="2">
    <source>
        <dbReference type="Proteomes" id="UP001230649"/>
    </source>
</evidence>